<reference evidence="1 2" key="1">
    <citation type="submission" date="2017-05" db="EMBL/GenBank/DDBJ databases">
        <title>Biotechnological potential of actinobacteria isolated from South African environments.</title>
        <authorList>
            <person name="Le Roes-Hill M."/>
            <person name="Prins A."/>
            <person name="Durrell K.A."/>
        </authorList>
    </citation>
    <scope>NUCLEOTIDE SEQUENCE [LARGE SCALE GENOMIC DNA]</scope>
    <source>
        <strain evidence="1">M26</strain>
    </source>
</reference>
<dbReference type="InterPro" id="IPR036265">
    <property type="entry name" value="HIT-like_sf"/>
</dbReference>
<evidence type="ECO:0008006" key="3">
    <source>
        <dbReference type="Google" id="ProtNLM"/>
    </source>
</evidence>
<dbReference type="Gene3D" id="3.30.428.10">
    <property type="entry name" value="HIT-like"/>
    <property type="match status" value="1"/>
</dbReference>
<dbReference type="SUPFAM" id="SSF54197">
    <property type="entry name" value="HIT-like"/>
    <property type="match status" value="1"/>
</dbReference>
<name>A0A243QFU9_9ACTN</name>
<organism evidence="1 2">
    <name type="scientific">Streptosporangium minutum</name>
    <dbReference type="NCBI Taxonomy" id="569862"/>
    <lineage>
        <taxon>Bacteria</taxon>
        <taxon>Bacillati</taxon>
        <taxon>Actinomycetota</taxon>
        <taxon>Actinomycetes</taxon>
        <taxon>Streptosporangiales</taxon>
        <taxon>Streptosporangiaceae</taxon>
        <taxon>Streptosporangium</taxon>
    </lineage>
</organism>
<sequence>MDFTDRDLGRVALSAQLREWSELFRIAVAAPGHENDDLASSLWKRLEEGMPSLREAIVAYERTRGRSWAEIGELTGHETGEAEALWGGAGTSGQGDPSKIVAQLDEWYVRHAQVEELARVRDPFSRMLDAHTAEPPQCLICGKYAGEAVPAWAGRPVPPGGHLIENELWRVGHGPTAFWPAGTLLIESRRHFLDYTEFTPEEAASIGPLIGRLIGPIKTATGVPRVHVWSCMEGTPHFHLWLVPRLETAHETGRGYLAAPGYCVEPEAEAVVARIRQALEGC</sequence>
<gene>
    <name evidence="1" type="ORF">CA984_42545</name>
</gene>
<dbReference type="Proteomes" id="UP000194761">
    <property type="component" value="Unassembled WGS sequence"/>
</dbReference>
<keyword evidence="2" id="KW-1185">Reference proteome</keyword>
<proteinExistence type="predicted"/>
<evidence type="ECO:0000313" key="2">
    <source>
        <dbReference type="Proteomes" id="UP000194761"/>
    </source>
</evidence>
<dbReference type="EMBL" id="NGFP01000403">
    <property type="protein sequence ID" value="OUC80466.1"/>
    <property type="molecule type" value="Genomic_DNA"/>
</dbReference>
<dbReference type="RefSeq" id="WP_086578976.1">
    <property type="nucleotide sequence ID" value="NZ_NGFP01000403.1"/>
</dbReference>
<dbReference type="AlphaFoldDB" id="A0A243QFU9"/>
<protein>
    <recommendedName>
        <fullName evidence="3">Diadenosine tetraphosphate hydrolase</fullName>
    </recommendedName>
</protein>
<evidence type="ECO:0000313" key="1">
    <source>
        <dbReference type="EMBL" id="OUC80466.1"/>
    </source>
</evidence>
<accession>A0A243QFU9</accession>
<comment type="caution">
    <text evidence="1">The sequence shown here is derived from an EMBL/GenBank/DDBJ whole genome shotgun (WGS) entry which is preliminary data.</text>
</comment>